<evidence type="ECO:0000313" key="3">
    <source>
        <dbReference type="Ensembl" id="ENSGACP00000012716.1"/>
    </source>
</evidence>
<feature type="compositionally biased region" description="Basic residues" evidence="1">
    <location>
        <begin position="1"/>
        <end position="20"/>
    </location>
</feature>
<accession>G3P543</accession>
<dbReference type="InterPro" id="IPR031943">
    <property type="entry name" value="CARMIL_C"/>
</dbReference>
<dbReference type="STRING" id="69293.ENSGACP00000012716"/>
<dbReference type="Pfam" id="PF16000">
    <property type="entry name" value="CARMIL_C"/>
    <property type="match status" value="1"/>
</dbReference>
<evidence type="ECO:0000259" key="2">
    <source>
        <dbReference type="Pfam" id="PF16000"/>
    </source>
</evidence>
<sequence>MLEHHTKLRPKPMKRTKPSRPAKAPGSPTSQEAEQNSIMGKLDEGLEDFFSKKVIKRSFKLPTVKGPSFSPQEAADKKRESRKSGFFNLIKSRTSRSEKSHGTASLAPPQPASSTSASPAPAITAVTEETTPTSPATPAGSSGAAAEPHQELRRAHSSDHTDSEMETPSASAEPEVAKEETRVGTKEIPHIPRHIGVPV</sequence>
<dbReference type="AlphaFoldDB" id="G3P543"/>
<dbReference type="Ensembl" id="ENSGACT00000012740.1">
    <property type="protein sequence ID" value="ENSGACP00000012716.1"/>
    <property type="gene ID" value="ENSGACG00000009643.1"/>
</dbReference>
<feature type="compositionally biased region" description="Low complexity" evidence="1">
    <location>
        <begin position="103"/>
        <end position="147"/>
    </location>
</feature>
<evidence type="ECO:0000256" key="1">
    <source>
        <dbReference type="SAM" id="MobiDB-lite"/>
    </source>
</evidence>
<proteinExistence type="predicted"/>
<feature type="compositionally biased region" description="Basic and acidic residues" evidence="1">
    <location>
        <begin position="175"/>
        <end position="190"/>
    </location>
</feature>
<feature type="region of interest" description="Disordered" evidence="1">
    <location>
        <begin position="1"/>
        <end position="41"/>
    </location>
</feature>
<protein>
    <recommendedName>
        <fullName evidence="2">CARMIL C-terminal domain-containing protein</fullName>
    </recommendedName>
</protein>
<reference evidence="3" key="1">
    <citation type="submission" date="2006-01" db="EMBL/GenBank/DDBJ databases">
        <authorList>
            <person name="Lindblad-Toh K."/>
            <person name="Mauceli E."/>
            <person name="Grabherr M."/>
            <person name="Chang J.L."/>
            <person name="Lander E.S."/>
        </authorList>
    </citation>
    <scope>NUCLEOTIDE SEQUENCE [LARGE SCALE GENOMIC DNA]</scope>
</reference>
<feature type="domain" description="CARMIL C-terminal" evidence="2">
    <location>
        <begin position="2"/>
        <end position="97"/>
    </location>
</feature>
<feature type="compositionally biased region" description="Basic and acidic residues" evidence="1">
    <location>
        <begin position="74"/>
        <end position="83"/>
    </location>
</feature>
<dbReference type="Bgee" id="ENSGACG00000009643">
    <property type="expression patterns" value="Expressed in zone of skin and 11 other cell types or tissues"/>
</dbReference>
<feature type="region of interest" description="Disordered" evidence="1">
    <location>
        <begin position="60"/>
        <end position="199"/>
    </location>
</feature>
<organism evidence="3">
    <name type="scientific">Gasterosteus aculeatus</name>
    <name type="common">Three-spined stickleback</name>
    <dbReference type="NCBI Taxonomy" id="69293"/>
    <lineage>
        <taxon>Eukaryota</taxon>
        <taxon>Metazoa</taxon>
        <taxon>Chordata</taxon>
        <taxon>Craniata</taxon>
        <taxon>Vertebrata</taxon>
        <taxon>Euteleostomi</taxon>
        <taxon>Actinopterygii</taxon>
        <taxon>Neopterygii</taxon>
        <taxon>Teleostei</taxon>
        <taxon>Neoteleostei</taxon>
        <taxon>Acanthomorphata</taxon>
        <taxon>Eupercaria</taxon>
        <taxon>Perciformes</taxon>
        <taxon>Cottioidei</taxon>
        <taxon>Gasterosteales</taxon>
        <taxon>Gasterosteidae</taxon>
        <taxon>Gasterosteus</taxon>
    </lineage>
</organism>
<feature type="compositionally biased region" description="Basic and acidic residues" evidence="1">
    <location>
        <begin position="148"/>
        <end position="163"/>
    </location>
</feature>
<reference evidence="3" key="2">
    <citation type="submission" date="2024-04" db="UniProtKB">
        <authorList>
            <consortium name="Ensembl"/>
        </authorList>
    </citation>
    <scope>IDENTIFICATION</scope>
</reference>
<dbReference type="InParanoid" id="G3P543"/>
<feature type="compositionally biased region" description="Polar residues" evidence="1">
    <location>
        <begin position="27"/>
        <end position="38"/>
    </location>
</feature>
<name>G3P543_GASAC</name>
<dbReference type="eggNOG" id="KOG4242">
    <property type="taxonomic scope" value="Eukaryota"/>
</dbReference>